<dbReference type="SUPFAM" id="SSF52317">
    <property type="entry name" value="Class I glutamine amidotransferase-like"/>
    <property type="match status" value="1"/>
</dbReference>
<evidence type="ECO:0000313" key="2">
    <source>
        <dbReference type="EMBL" id="ADN76446.1"/>
    </source>
</evidence>
<dbReference type="HOGENOM" id="CLU_032123_0_0_6"/>
<dbReference type="STRING" id="550540.Fbal_2243"/>
<dbReference type="Proteomes" id="UP000006683">
    <property type="component" value="Chromosome"/>
</dbReference>
<dbReference type="GeneID" id="67184040"/>
<dbReference type="InterPro" id="IPR029062">
    <property type="entry name" value="Class_I_gatase-like"/>
</dbReference>
<dbReference type="AlphaFoldDB" id="E1SWG4"/>
<reference evidence="2 3" key="1">
    <citation type="journal article" date="2010" name="Stand. Genomic Sci.">
        <title>Complete genome sequence of Ferrimonas balearica type strain (PAT).</title>
        <authorList>
            <person name="Nolan M."/>
            <person name="Sikorski J."/>
            <person name="Davenport K."/>
            <person name="Lucas S."/>
            <person name="Glavina Del Rio T."/>
            <person name="Tice H."/>
            <person name="Cheng J."/>
            <person name="Goodwin L."/>
            <person name="Pitluck S."/>
            <person name="Liolios K."/>
            <person name="Ivanova N."/>
            <person name="Mavromatis K."/>
            <person name="Ovchinnikova G."/>
            <person name="Pati A."/>
            <person name="Chen A."/>
            <person name="Palaniappan K."/>
            <person name="Land M."/>
            <person name="Hauser L."/>
            <person name="Chang Y."/>
            <person name="Jeffries C."/>
            <person name="Tapia R."/>
            <person name="Brettin T."/>
            <person name="Detter J."/>
            <person name="Han C."/>
            <person name="Yasawong M."/>
            <person name="Rohde M."/>
            <person name="Tindall B."/>
            <person name="Goker M."/>
            <person name="Woyke T."/>
            <person name="Bristow J."/>
            <person name="Eisen J."/>
            <person name="Markowitz V."/>
            <person name="Hugenholtz P."/>
            <person name="Kyrpides N."/>
            <person name="Klenk H."/>
            <person name="Lapidus A."/>
        </authorList>
    </citation>
    <scope>NUCLEOTIDE SEQUENCE [LARGE SCALE GENOMIC DNA]</scope>
    <source>
        <strain evidence="3">DSM 9799 / CCM 4581 / KCTC 23876 / PAT</strain>
    </source>
</reference>
<dbReference type="CDD" id="cd03145">
    <property type="entry name" value="GAT1_cyanophycinase"/>
    <property type="match status" value="1"/>
</dbReference>
<proteinExistence type="predicted"/>
<dbReference type="RefSeq" id="WP_013345752.1">
    <property type="nucleotide sequence ID" value="NC_014541.1"/>
</dbReference>
<evidence type="ECO:0000256" key="1">
    <source>
        <dbReference type="SAM" id="SignalP"/>
    </source>
</evidence>
<protein>
    <submittedName>
        <fullName evidence="2">Cyanophycinase and related exopeptidase-like protein</fullName>
    </submittedName>
</protein>
<feature type="signal peptide" evidence="1">
    <location>
        <begin position="1"/>
        <end position="25"/>
    </location>
</feature>
<dbReference type="Gene3D" id="3.40.50.880">
    <property type="match status" value="1"/>
</dbReference>
<gene>
    <name evidence="2" type="ordered locus">Fbal_2243</name>
</gene>
<name>E1SWG4_FERBD</name>
<dbReference type="PANTHER" id="PTHR36175">
    <property type="entry name" value="CYANOPHYCINASE"/>
    <property type="match status" value="1"/>
</dbReference>
<sequence>MNRYAKPLALLASALSLAYTPFSEASETLFLVGGGMQSCASQNVRACERSGLDPLALRQAKTTLKVMLSADAITRASAPEVWPGAQQARQAEAQLKALAQALGSDPVSKADFTDALRERPEGEDWYQSLSDRQWFLLIDRLEAPQVGRDGQRLKERVWLEANRDSHTPELVARFTELAARAGAHRGGEGSPTIVVMTSSARDPFEAHDFYLELFASSGAQVTWLPLDASVQLARHNHQCSQLERYRQEVQGNADRARVYPRLAAQQQQLCLQPERGLTLLEQADALFINGGDQWLSWQALRLPDGQDSAELALIKRRFAKGELVVGGTSAGTAVQGSGVMISNGSNARALTDGPFAKAPPERDCDGSARCDGLYGDSLTYDVRGGLGLFSAGLTDTHFSERGRQLRLAKLARHTETPLAVGVDENTALVVTGPDWEVVGAAGVWVWENRSGFSHYLQPGDQARWQDNRLTVALKTPISEHHDEQQDPLVRTLALESGDFRQLVDELCRSSQQQALGYATVASRRFGAVLTVGDETQFGRGANGHCSYRGLLLQVGEAENATKTE</sequence>
<dbReference type="eggNOG" id="COG4242">
    <property type="taxonomic scope" value="Bacteria"/>
</dbReference>
<organism evidence="2 3">
    <name type="scientific">Ferrimonas balearica (strain DSM 9799 / CCM 4581 / KCTC 23876 / PAT)</name>
    <dbReference type="NCBI Taxonomy" id="550540"/>
    <lineage>
        <taxon>Bacteria</taxon>
        <taxon>Pseudomonadati</taxon>
        <taxon>Pseudomonadota</taxon>
        <taxon>Gammaproteobacteria</taxon>
        <taxon>Alteromonadales</taxon>
        <taxon>Ferrimonadaceae</taxon>
        <taxon>Ferrimonas</taxon>
    </lineage>
</organism>
<keyword evidence="1" id="KW-0732">Signal</keyword>
<dbReference type="OrthoDB" id="9799980at2"/>
<dbReference type="PANTHER" id="PTHR36175:SF1">
    <property type="entry name" value="CYANOPHYCINASE"/>
    <property type="match status" value="1"/>
</dbReference>
<evidence type="ECO:0000313" key="3">
    <source>
        <dbReference type="Proteomes" id="UP000006683"/>
    </source>
</evidence>
<dbReference type="EMBL" id="CP002209">
    <property type="protein sequence ID" value="ADN76446.1"/>
    <property type="molecule type" value="Genomic_DNA"/>
</dbReference>
<keyword evidence="3" id="KW-1185">Reference proteome</keyword>
<dbReference type="KEGG" id="fbl:Fbal_2243"/>
<feature type="chain" id="PRO_5003151997" evidence="1">
    <location>
        <begin position="26"/>
        <end position="564"/>
    </location>
</feature>
<accession>E1SWG4</accession>